<comment type="caution">
    <text evidence="2">The sequence shown here is derived from an EMBL/GenBank/DDBJ whole genome shotgun (WGS) entry which is preliminary data.</text>
</comment>
<accession>A0A438VDK7</accession>
<reference evidence="2 3" key="1">
    <citation type="submission" date="2018-11" db="EMBL/GenBank/DDBJ databases">
        <title>Genetic determinants and prediction of antibiotic resistance phenotypes in Helicobacter pylori.</title>
        <authorList>
            <person name="Wagner K."/>
        </authorList>
    </citation>
    <scope>NUCLEOTIDE SEQUENCE [LARGE SCALE GENOMIC DNA]</scope>
    <source>
        <strain evidence="2 3">ZH70</strain>
    </source>
</reference>
<feature type="non-terminal residue" evidence="2">
    <location>
        <position position="70"/>
    </location>
</feature>
<protein>
    <submittedName>
        <fullName evidence="2">Competence protein</fullName>
    </submittedName>
</protein>
<proteinExistence type="predicted"/>
<evidence type="ECO:0000256" key="1">
    <source>
        <dbReference type="SAM" id="Phobius"/>
    </source>
</evidence>
<evidence type="ECO:0000313" key="3">
    <source>
        <dbReference type="Proteomes" id="UP000289022"/>
    </source>
</evidence>
<feature type="transmembrane region" description="Helical" evidence="1">
    <location>
        <begin position="16"/>
        <end position="36"/>
    </location>
</feature>
<organism evidence="2 3">
    <name type="scientific">Helicobacter pylori</name>
    <name type="common">Campylobacter pylori</name>
    <dbReference type="NCBI Taxonomy" id="210"/>
    <lineage>
        <taxon>Bacteria</taxon>
        <taxon>Pseudomonadati</taxon>
        <taxon>Campylobacterota</taxon>
        <taxon>Epsilonproteobacteria</taxon>
        <taxon>Campylobacterales</taxon>
        <taxon>Helicobacteraceae</taxon>
        <taxon>Helicobacter</taxon>
    </lineage>
</organism>
<dbReference type="EMBL" id="RJGP01001821">
    <property type="protein sequence ID" value="RVZ08671.1"/>
    <property type="molecule type" value="Genomic_DNA"/>
</dbReference>
<gene>
    <name evidence="2" type="ORF">EC518_16095</name>
</gene>
<keyword evidence="1" id="KW-0812">Transmembrane</keyword>
<name>A0A438VDK7_HELPX</name>
<dbReference type="AlphaFoldDB" id="A0A438VDK7"/>
<keyword evidence="1" id="KW-0472">Membrane</keyword>
<feature type="non-terminal residue" evidence="2">
    <location>
        <position position="1"/>
    </location>
</feature>
<evidence type="ECO:0000313" key="2">
    <source>
        <dbReference type="EMBL" id="RVZ08671.1"/>
    </source>
</evidence>
<feature type="transmembrane region" description="Helical" evidence="1">
    <location>
        <begin position="48"/>
        <end position="68"/>
    </location>
</feature>
<sequence>LLVLACCIAIALLPKLLFSVGFLLSVCGVWYIFLFLKHTQIFFKDSSFLKRSFQAIVLSVLVFLNMLIVV</sequence>
<dbReference type="Proteomes" id="UP000289022">
    <property type="component" value="Unassembled WGS sequence"/>
</dbReference>
<keyword evidence="1" id="KW-1133">Transmembrane helix</keyword>